<comment type="similarity">
    <text evidence="6">Belongs to the Smac/DIABLO protein family.</text>
</comment>
<dbReference type="SUPFAM" id="SSF46984">
    <property type="entry name" value="Smac/diablo"/>
    <property type="match status" value="1"/>
</dbReference>
<evidence type="ECO:0000256" key="5">
    <source>
        <dbReference type="ARBA" id="ARBA00033049"/>
    </source>
</evidence>
<evidence type="ECO:0000313" key="7">
    <source>
        <dbReference type="Ensembl" id="ENSHCOP00000015261.1"/>
    </source>
</evidence>
<dbReference type="OMA" id="PGNQKFG"/>
<evidence type="ECO:0000256" key="2">
    <source>
        <dbReference type="ARBA" id="ARBA00022703"/>
    </source>
</evidence>
<accession>A0A3Q2YBS3</accession>
<dbReference type="Proteomes" id="UP000264820">
    <property type="component" value="Unplaced"/>
</dbReference>
<dbReference type="FunFam" id="1.20.58.70:FF:000012">
    <property type="entry name" value="diablo homolog, mitochondrial isoform X1"/>
    <property type="match status" value="1"/>
</dbReference>
<dbReference type="RefSeq" id="XP_019723265.1">
    <property type="nucleotide sequence ID" value="XM_019867706.1"/>
</dbReference>
<reference evidence="7" key="2">
    <citation type="submission" date="2025-09" db="UniProtKB">
        <authorList>
            <consortium name="Ensembl"/>
        </authorList>
    </citation>
    <scope>IDENTIFICATION</scope>
</reference>
<proteinExistence type="inferred from homology"/>
<keyword evidence="3" id="KW-0809">Transit peptide</keyword>
<evidence type="ECO:0000313" key="8">
    <source>
        <dbReference type="Proteomes" id="UP000264820"/>
    </source>
</evidence>
<dbReference type="GeneTree" id="ENSGT00390000007237"/>
<keyword evidence="2" id="KW-0053">Apoptosis</keyword>
<dbReference type="GO" id="GO:0008631">
    <property type="term" value="P:intrinsic apoptotic signaling pathway in response to oxidative stress"/>
    <property type="evidence" value="ECO:0007669"/>
    <property type="project" value="TreeGrafter"/>
</dbReference>
<reference evidence="7" key="1">
    <citation type="submission" date="2025-08" db="UniProtKB">
        <authorList>
            <consortium name="Ensembl"/>
        </authorList>
    </citation>
    <scope>IDENTIFICATION</scope>
</reference>
<keyword evidence="4" id="KW-0496">Mitochondrion</keyword>
<comment type="subcellular location">
    <subcellularLocation>
        <location evidence="1">Mitochondrion</location>
    </subcellularLocation>
</comment>
<protein>
    <recommendedName>
        <fullName evidence="5">Direct IAP-binding protein with low pI</fullName>
    </recommendedName>
</protein>
<dbReference type="GO" id="GO:0043065">
    <property type="term" value="P:positive regulation of apoptotic process"/>
    <property type="evidence" value="ECO:0007669"/>
    <property type="project" value="UniProtKB-ARBA"/>
</dbReference>
<dbReference type="Gene3D" id="1.20.58.70">
    <property type="match status" value="1"/>
</dbReference>
<evidence type="ECO:0000256" key="1">
    <source>
        <dbReference type="ARBA" id="ARBA00004173"/>
    </source>
</evidence>
<sequence>MQAVRSCSTCAARASGQLLGSPREFPRKRGPAGAQLLSAPGILFSARETAKRKLVHQQACASARTAPLSSSHLGAVSSLQQAEQLSHDALIGRATSLVADGTSALLSQSTFALVYALRAYAKAVHARITLQRRFLISLGKVSPAEEDSLQRAILQQKAQVGQHLDECKRFESTWLKAVDLCQRAAEAASASGSEQASVTLMANVRLARSHAQPARDAAAAADKKLAETKVDEIQRMAEYAASLEDADELEIHEAYLRED</sequence>
<dbReference type="OrthoDB" id="6153032at2759"/>
<dbReference type="Ensembl" id="ENSHCOT00000023119.1">
    <property type="protein sequence ID" value="ENSHCOP00000015261.1"/>
    <property type="gene ID" value="ENSHCOG00000018816.1"/>
</dbReference>
<name>A0A3Q2YBS3_HIPCM</name>
<dbReference type="InterPro" id="IPR009062">
    <property type="entry name" value="Smac/DIABLO-like_sf"/>
</dbReference>
<evidence type="ECO:0000256" key="3">
    <source>
        <dbReference type="ARBA" id="ARBA00022946"/>
    </source>
</evidence>
<dbReference type="AlphaFoldDB" id="A0A3Q2YBS3"/>
<dbReference type="STRING" id="109280.ENSHCOP00000015261"/>
<dbReference type="PANTHER" id="PTHR32247">
    <property type="entry name" value="DIABLO HOMOLOG, MITOCHONDRIAL"/>
    <property type="match status" value="1"/>
</dbReference>
<evidence type="ECO:0000256" key="6">
    <source>
        <dbReference type="ARBA" id="ARBA00046319"/>
    </source>
</evidence>
<dbReference type="KEGG" id="hcq:109514524"/>
<keyword evidence="8" id="KW-1185">Reference proteome</keyword>
<dbReference type="GO" id="GO:0051402">
    <property type="term" value="P:neuron apoptotic process"/>
    <property type="evidence" value="ECO:0007669"/>
    <property type="project" value="TreeGrafter"/>
</dbReference>
<dbReference type="GeneID" id="109514524"/>
<dbReference type="PANTHER" id="PTHR32247:SF4">
    <property type="entry name" value="DIRECT IAP-BINDING PROTEIN WITH LOW PI"/>
    <property type="match status" value="1"/>
</dbReference>
<dbReference type="Pfam" id="PF09057">
    <property type="entry name" value="Smac_DIABLO"/>
    <property type="match status" value="1"/>
</dbReference>
<dbReference type="InterPro" id="IPR015142">
    <property type="entry name" value="Smac_DIABLO"/>
</dbReference>
<organism evidence="7 8">
    <name type="scientific">Hippocampus comes</name>
    <name type="common">Tiger tail seahorse</name>
    <dbReference type="NCBI Taxonomy" id="109280"/>
    <lineage>
        <taxon>Eukaryota</taxon>
        <taxon>Metazoa</taxon>
        <taxon>Chordata</taxon>
        <taxon>Craniata</taxon>
        <taxon>Vertebrata</taxon>
        <taxon>Euteleostomi</taxon>
        <taxon>Actinopterygii</taxon>
        <taxon>Neopterygii</taxon>
        <taxon>Teleostei</taxon>
        <taxon>Neoteleostei</taxon>
        <taxon>Acanthomorphata</taxon>
        <taxon>Syngnathiaria</taxon>
        <taxon>Syngnathiformes</taxon>
        <taxon>Syngnathoidei</taxon>
        <taxon>Syngnathidae</taxon>
        <taxon>Hippocampus</taxon>
    </lineage>
</organism>
<dbReference type="GO" id="GO:0005739">
    <property type="term" value="C:mitochondrion"/>
    <property type="evidence" value="ECO:0007669"/>
    <property type="project" value="UniProtKB-SubCell"/>
</dbReference>
<evidence type="ECO:0000256" key="4">
    <source>
        <dbReference type="ARBA" id="ARBA00023128"/>
    </source>
</evidence>